<evidence type="ECO:0000256" key="6">
    <source>
        <dbReference type="ARBA" id="ARBA00022695"/>
    </source>
</evidence>
<comment type="subcellular location">
    <subcellularLocation>
        <location evidence="1 10">Cytoplasm</location>
    </subcellularLocation>
</comment>
<name>A0A1H1VQE8_9ACTN</name>
<comment type="subunit">
    <text evidence="10">Forms a ring-shaped head-to-tail homodimer around DNA.</text>
</comment>
<keyword evidence="9" id="KW-0238">DNA-binding</keyword>
<comment type="similarity">
    <text evidence="2 10">Belongs to the beta sliding clamp family.</text>
</comment>
<evidence type="ECO:0000256" key="3">
    <source>
        <dbReference type="ARBA" id="ARBA00021035"/>
    </source>
</evidence>
<dbReference type="InterPro" id="IPR022635">
    <property type="entry name" value="DNA_polIII_beta_C"/>
</dbReference>
<evidence type="ECO:0000256" key="10">
    <source>
        <dbReference type="PIRNR" id="PIRNR000804"/>
    </source>
</evidence>
<dbReference type="Proteomes" id="UP000198859">
    <property type="component" value="Chromosome I"/>
</dbReference>
<evidence type="ECO:0000259" key="12">
    <source>
        <dbReference type="Pfam" id="PF02767"/>
    </source>
</evidence>
<accession>A0A1H1VQE8</accession>
<evidence type="ECO:0000256" key="8">
    <source>
        <dbReference type="ARBA" id="ARBA00022932"/>
    </source>
</evidence>
<keyword evidence="6 10" id="KW-0548">Nucleotidyltransferase</keyword>
<dbReference type="RefSeq" id="WP_091731050.1">
    <property type="nucleotide sequence ID" value="NZ_LT629757.1"/>
</dbReference>
<keyword evidence="4 10" id="KW-0963">Cytoplasm</keyword>
<dbReference type="OrthoDB" id="468978at2"/>
<dbReference type="InterPro" id="IPR022634">
    <property type="entry name" value="DNA_polIII_beta_N"/>
</dbReference>
<sequence length="393" mass="40769">MKFRVERDVLADAVAWTARALPVRPSAPVLAGLLIEAGSFEDGGEGGSADGLRLSTFDYETSARATLNADVSEEGRALVSGRLLADICRSLPNKPVDMSIEGAKVTLVCGSARFSLQTMPVEDYPTLPTMPEARGTVPSGVFAAAVSQAVTAAGRDDMLPVLTGVRIELDGDAIAMLATDRFRLSQRELGWSPSAPDIDAAALVPAKVLADTAKALTGGSDISIALSSGGAGGAGEGIIGFEGSAGGGVRRTTTRLLDGEFPKVRSLFPSEHLTVARVDRASLVDSVKRVSLVAERNTAVQLAFTEGMLTLDAGSGEEAMASESIEAAVTGEDITTGFNPAYLLDGLTALEAPVVELAFTQASKPVVLSGVDSLDGEAEAAFRYLLMPRRLLS</sequence>
<dbReference type="PANTHER" id="PTHR30478:SF0">
    <property type="entry name" value="BETA SLIDING CLAMP"/>
    <property type="match status" value="1"/>
</dbReference>
<dbReference type="GO" id="GO:0008408">
    <property type="term" value="F:3'-5' exonuclease activity"/>
    <property type="evidence" value="ECO:0007669"/>
    <property type="project" value="InterPro"/>
</dbReference>
<evidence type="ECO:0000256" key="1">
    <source>
        <dbReference type="ARBA" id="ARBA00004496"/>
    </source>
</evidence>
<evidence type="ECO:0000256" key="5">
    <source>
        <dbReference type="ARBA" id="ARBA00022679"/>
    </source>
</evidence>
<dbReference type="NCBIfam" id="TIGR00663">
    <property type="entry name" value="dnan"/>
    <property type="match status" value="1"/>
</dbReference>
<dbReference type="PIRSF" id="PIRSF000804">
    <property type="entry name" value="DNA_pol_III_b"/>
    <property type="match status" value="1"/>
</dbReference>
<dbReference type="Gene3D" id="3.10.150.10">
    <property type="entry name" value="DNA Polymerase III, subunit A, domain 2"/>
    <property type="match status" value="3"/>
</dbReference>
<evidence type="ECO:0000313" key="15">
    <source>
        <dbReference type="Proteomes" id="UP000198859"/>
    </source>
</evidence>
<dbReference type="STRING" id="642780.SAMN04488570_2912"/>
<dbReference type="GO" id="GO:0003887">
    <property type="term" value="F:DNA-directed DNA polymerase activity"/>
    <property type="evidence" value="ECO:0007669"/>
    <property type="project" value="UniProtKB-UniRule"/>
</dbReference>
<comment type="function">
    <text evidence="10">Confers DNA tethering and processivity to DNA polymerases and other proteins. Acts as a clamp, forming a ring around DNA (a reaction catalyzed by the clamp-loading complex) which diffuses in an ATP-independent manner freely and bidirectionally along dsDNA. Initially characterized for its ability to contact the catalytic subunit of DNA polymerase III (Pol III), a complex, multichain enzyme responsible for most of the replicative synthesis in bacteria; Pol III exhibits 3'-5' exonuclease proofreading activity. The beta chain is required for initiation of replication as well as for processivity of DNA replication.</text>
</comment>
<evidence type="ECO:0000256" key="4">
    <source>
        <dbReference type="ARBA" id="ARBA00022490"/>
    </source>
</evidence>
<dbReference type="Pfam" id="PF02767">
    <property type="entry name" value="DNA_pol3_beta_2"/>
    <property type="match status" value="1"/>
</dbReference>
<feature type="domain" description="DNA polymerase III beta sliding clamp central" evidence="12">
    <location>
        <begin position="137"/>
        <end position="263"/>
    </location>
</feature>
<dbReference type="GO" id="GO:0003677">
    <property type="term" value="F:DNA binding"/>
    <property type="evidence" value="ECO:0007669"/>
    <property type="project" value="UniProtKB-UniRule"/>
</dbReference>
<dbReference type="InterPro" id="IPR001001">
    <property type="entry name" value="DNA_polIII_beta"/>
</dbReference>
<evidence type="ECO:0000259" key="13">
    <source>
        <dbReference type="Pfam" id="PF02768"/>
    </source>
</evidence>
<keyword evidence="5 10" id="KW-0808">Transferase</keyword>
<reference evidence="15" key="1">
    <citation type="submission" date="2016-10" db="EMBL/GenBank/DDBJ databases">
        <authorList>
            <person name="Varghese N."/>
            <person name="Submissions S."/>
        </authorList>
    </citation>
    <scope>NUCLEOTIDE SEQUENCE [LARGE SCALE GENOMIC DNA]</scope>
    <source>
        <strain evidence="15">DSM 22127</strain>
    </source>
</reference>
<evidence type="ECO:0000259" key="11">
    <source>
        <dbReference type="Pfam" id="PF00712"/>
    </source>
</evidence>
<evidence type="ECO:0000256" key="2">
    <source>
        <dbReference type="ARBA" id="ARBA00010752"/>
    </source>
</evidence>
<dbReference type="InterPro" id="IPR022637">
    <property type="entry name" value="DNA_polIII_beta_cen"/>
</dbReference>
<dbReference type="SUPFAM" id="SSF55979">
    <property type="entry name" value="DNA clamp"/>
    <property type="match status" value="3"/>
</dbReference>
<dbReference type="CDD" id="cd00140">
    <property type="entry name" value="beta_clamp"/>
    <property type="match status" value="1"/>
</dbReference>
<dbReference type="SMART" id="SM00480">
    <property type="entry name" value="POL3Bc"/>
    <property type="match status" value="1"/>
</dbReference>
<dbReference type="FunFam" id="3.10.150.10:FF:000001">
    <property type="entry name" value="Beta sliding clamp"/>
    <property type="match status" value="1"/>
</dbReference>
<dbReference type="AlphaFoldDB" id="A0A1H1VQE8"/>
<dbReference type="InterPro" id="IPR046938">
    <property type="entry name" value="DNA_clamp_sf"/>
</dbReference>
<protein>
    <recommendedName>
        <fullName evidence="3 10">Beta sliding clamp</fullName>
    </recommendedName>
</protein>
<feature type="domain" description="DNA polymerase III beta sliding clamp C-terminal" evidence="13">
    <location>
        <begin position="265"/>
        <end position="373"/>
    </location>
</feature>
<dbReference type="GO" id="GO:0005737">
    <property type="term" value="C:cytoplasm"/>
    <property type="evidence" value="ECO:0007669"/>
    <property type="project" value="UniProtKB-SubCell"/>
</dbReference>
<dbReference type="GO" id="GO:0042802">
    <property type="term" value="F:identical protein binding"/>
    <property type="evidence" value="ECO:0007669"/>
    <property type="project" value="UniProtKB-ARBA"/>
</dbReference>
<keyword evidence="15" id="KW-1185">Reference proteome</keyword>
<proteinExistence type="inferred from homology"/>
<dbReference type="GO" id="GO:0006271">
    <property type="term" value="P:DNA strand elongation involved in DNA replication"/>
    <property type="evidence" value="ECO:0007669"/>
    <property type="project" value="TreeGrafter"/>
</dbReference>
<dbReference type="Pfam" id="PF00712">
    <property type="entry name" value="DNA_pol3_beta"/>
    <property type="match status" value="1"/>
</dbReference>
<feature type="domain" description="DNA polymerase III beta sliding clamp N-terminal" evidence="11">
    <location>
        <begin position="1"/>
        <end position="128"/>
    </location>
</feature>
<dbReference type="GO" id="GO:0009360">
    <property type="term" value="C:DNA polymerase III complex"/>
    <property type="evidence" value="ECO:0007669"/>
    <property type="project" value="InterPro"/>
</dbReference>
<dbReference type="FunFam" id="3.10.150.10:FF:000005">
    <property type="entry name" value="Beta sliding clamp"/>
    <property type="match status" value="1"/>
</dbReference>
<dbReference type="Pfam" id="PF02768">
    <property type="entry name" value="DNA_pol3_beta_3"/>
    <property type="match status" value="1"/>
</dbReference>
<dbReference type="EMBL" id="LT629757">
    <property type="protein sequence ID" value="SDS87168.1"/>
    <property type="molecule type" value="Genomic_DNA"/>
</dbReference>
<gene>
    <name evidence="14" type="ORF">SAMN04488570_2912</name>
</gene>
<keyword evidence="8 10" id="KW-0239">DNA-directed DNA polymerase</keyword>
<keyword evidence="7 10" id="KW-0235">DNA replication</keyword>
<organism evidence="14 15">
    <name type="scientific">Nocardioides scoriae</name>
    <dbReference type="NCBI Taxonomy" id="642780"/>
    <lineage>
        <taxon>Bacteria</taxon>
        <taxon>Bacillati</taxon>
        <taxon>Actinomycetota</taxon>
        <taxon>Actinomycetes</taxon>
        <taxon>Propionibacteriales</taxon>
        <taxon>Nocardioidaceae</taxon>
        <taxon>Nocardioides</taxon>
    </lineage>
</organism>
<dbReference type="PANTHER" id="PTHR30478">
    <property type="entry name" value="DNA POLYMERASE III SUBUNIT BETA"/>
    <property type="match status" value="1"/>
</dbReference>
<evidence type="ECO:0000313" key="14">
    <source>
        <dbReference type="EMBL" id="SDS87168.1"/>
    </source>
</evidence>
<evidence type="ECO:0000256" key="9">
    <source>
        <dbReference type="ARBA" id="ARBA00023125"/>
    </source>
</evidence>
<evidence type="ECO:0000256" key="7">
    <source>
        <dbReference type="ARBA" id="ARBA00022705"/>
    </source>
</evidence>